<dbReference type="Pfam" id="PF13374">
    <property type="entry name" value="TPR_10"/>
    <property type="match status" value="1"/>
</dbReference>
<sequence>MECPSQKTIEAFLSGELGYDSLADVELHFGSCTDCQKLLEELSAAHPLVLANTDHQILGWSENIADRLISRLEQSDSGNDLEAELSLPVMIGDYELLELIGRGGMGSVYRARQVKLNRTVAVKVILRQFFKPSQINRFQVEVSSAAKLDHPGIVPIFDVGQSGPYLFYSMALMPGGTLADRLKRGAISSHEAVTLVKEIAWAISYAHEHGVIHRDLKPANILLEQDGIPRIADFGLAKQVESGAELTATGEILGTPAYMPPEQATGESDVTTASDIYGLGAILYHALTGQAPFKGQDPVQVLYQVIHYEPASIRKIVPGLSLDLETITRKCMAKQPQDRMSSAAEVARELERYLKGEPIHSRPVNSFIRLQRWCSRHPALALLTSTTIVTLILGSVISIYFGLLANHRYTRLSETNIQLEDAERKATKSASDAQLQAEMATKQANIALQALESTLYDLQRVVMNDPAQQEQRRHLLQSVLNGLESLNTDVVSPDRLRRCRATANLGLAEVAVQLGDERGRTGATAAIPLYEKSIAEFQAIYEHNPENMAVVHDLIEALSSYGNMLVEAGQWKKAHESFLRALPICEKLCAAQPDQPVAQGSLLQLKTFDGECLIKTGQPEQAEMKLVQARTLGLRLLDQFPDDTFVRVEYVYALQVLGDSFMQQKKYTVAEECFQEMKSHMLQLVAQYPQSSEFLMRLSTALERLGMLRVRQGNISESLDQHLESLSLAEASAKYAPNNEKVQWELSFGYQHVADCYLRLGKNGEARDYASQCIEIRQRLANRDHENSQLHAKLLHDLKTLAIACERQQDVDAAIQAYRQIVQVSKEFKRHTGEDRFQKANRAAYTNCERLSKETSKKKGP</sequence>
<evidence type="ECO:0000259" key="9">
    <source>
        <dbReference type="PROSITE" id="PS50011"/>
    </source>
</evidence>
<dbReference type="RefSeq" id="WP_145217166.1">
    <property type="nucleotide sequence ID" value="NZ_CP036269.1"/>
</dbReference>
<feature type="transmembrane region" description="Helical" evidence="8">
    <location>
        <begin position="379"/>
        <end position="403"/>
    </location>
</feature>
<organism evidence="10 11">
    <name type="scientific">Gimesia alba</name>
    <dbReference type="NCBI Taxonomy" id="2527973"/>
    <lineage>
        <taxon>Bacteria</taxon>
        <taxon>Pseudomonadati</taxon>
        <taxon>Planctomycetota</taxon>
        <taxon>Planctomycetia</taxon>
        <taxon>Planctomycetales</taxon>
        <taxon>Planctomycetaceae</taxon>
        <taxon>Gimesia</taxon>
    </lineage>
</organism>
<dbReference type="EC" id="2.7.11.1" evidence="1"/>
<dbReference type="PANTHER" id="PTHR43289:SF6">
    <property type="entry name" value="SERINE_THREONINE-PROTEIN KINASE NEKL-3"/>
    <property type="match status" value="1"/>
</dbReference>
<dbReference type="InterPro" id="IPR011009">
    <property type="entry name" value="Kinase-like_dom_sf"/>
</dbReference>
<dbReference type="InterPro" id="IPR008271">
    <property type="entry name" value="Ser/Thr_kinase_AS"/>
</dbReference>
<reference evidence="10 11" key="1">
    <citation type="submission" date="2019-02" db="EMBL/GenBank/DDBJ databases">
        <title>Deep-cultivation of Planctomycetes and their phenomic and genomic characterization uncovers novel biology.</title>
        <authorList>
            <person name="Wiegand S."/>
            <person name="Jogler M."/>
            <person name="Boedeker C."/>
            <person name="Pinto D."/>
            <person name="Vollmers J."/>
            <person name="Rivas-Marin E."/>
            <person name="Kohn T."/>
            <person name="Peeters S.H."/>
            <person name="Heuer A."/>
            <person name="Rast P."/>
            <person name="Oberbeckmann S."/>
            <person name="Bunk B."/>
            <person name="Jeske O."/>
            <person name="Meyerdierks A."/>
            <person name="Storesund J.E."/>
            <person name="Kallscheuer N."/>
            <person name="Luecker S."/>
            <person name="Lage O.M."/>
            <person name="Pohl T."/>
            <person name="Merkel B.J."/>
            <person name="Hornburger P."/>
            <person name="Mueller R.-W."/>
            <person name="Bruemmer F."/>
            <person name="Labrenz M."/>
            <person name="Spormann A.M."/>
            <person name="Op den Camp H."/>
            <person name="Overmann J."/>
            <person name="Amann R."/>
            <person name="Jetten M.S.M."/>
            <person name="Mascher T."/>
            <person name="Medema M.H."/>
            <person name="Devos D.P."/>
            <person name="Kaster A.-K."/>
            <person name="Ovreas L."/>
            <person name="Rohde M."/>
            <person name="Galperin M.Y."/>
            <person name="Jogler C."/>
        </authorList>
    </citation>
    <scope>NUCLEOTIDE SEQUENCE [LARGE SCALE GENOMIC DNA]</scope>
    <source>
        <strain evidence="10 11">Pan241w</strain>
    </source>
</reference>
<dbReference type="Pfam" id="PF00069">
    <property type="entry name" value="Pkinase"/>
    <property type="match status" value="1"/>
</dbReference>
<dbReference type="SUPFAM" id="SSF48452">
    <property type="entry name" value="TPR-like"/>
    <property type="match status" value="1"/>
</dbReference>
<evidence type="ECO:0000256" key="4">
    <source>
        <dbReference type="ARBA" id="ARBA00022741"/>
    </source>
</evidence>
<keyword evidence="8" id="KW-1133">Transmembrane helix</keyword>
<dbReference type="Gene3D" id="1.10.510.10">
    <property type="entry name" value="Transferase(Phosphotransferase) domain 1"/>
    <property type="match status" value="1"/>
</dbReference>
<keyword evidence="5 10" id="KW-0418">Kinase</keyword>
<dbReference type="PROSITE" id="PS50011">
    <property type="entry name" value="PROTEIN_KINASE_DOM"/>
    <property type="match status" value="1"/>
</dbReference>
<dbReference type="PROSITE" id="PS00107">
    <property type="entry name" value="PROTEIN_KINASE_ATP"/>
    <property type="match status" value="1"/>
</dbReference>
<keyword evidence="2" id="KW-0723">Serine/threonine-protein kinase</keyword>
<dbReference type="SUPFAM" id="SSF56112">
    <property type="entry name" value="Protein kinase-like (PK-like)"/>
    <property type="match status" value="1"/>
</dbReference>
<keyword evidence="8" id="KW-0472">Membrane</keyword>
<dbReference type="InterPro" id="IPR017441">
    <property type="entry name" value="Protein_kinase_ATP_BS"/>
</dbReference>
<keyword evidence="8" id="KW-0812">Transmembrane</keyword>
<evidence type="ECO:0000256" key="1">
    <source>
        <dbReference type="ARBA" id="ARBA00012513"/>
    </source>
</evidence>
<feature type="domain" description="Protein kinase" evidence="9">
    <location>
        <begin position="94"/>
        <end position="354"/>
    </location>
</feature>
<dbReference type="SMART" id="SM00028">
    <property type="entry name" value="TPR"/>
    <property type="match status" value="4"/>
</dbReference>
<evidence type="ECO:0000256" key="8">
    <source>
        <dbReference type="SAM" id="Phobius"/>
    </source>
</evidence>
<accession>A0A517RGK4</accession>
<dbReference type="SMART" id="SM00220">
    <property type="entry name" value="S_TKc"/>
    <property type="match status" value="1"/>
</dbReference>
<dbReference type="CDD" id="cd14014">
    <property type="entry name" value="STKc_PknB_like"/>
    <property type="match status" value="1"/>
</dbReference>
<keyword evidence="11" id="KW-1185">Reference proteome</keyword>
<feature type="binding site" evidence="7">
    <location>
        <position position="123"/>
    </location>
    <ligand>
        <name>ATP</name>
        <dbReference type="ChEBI" id="CHEBI:30616"/>
    </ligand>
</feature>
<dbReference type="Proteomes" id="UP000317171">
    <property type="component" value="Chromosome"/>
</dbReference>
<dbReference type="PROSITE" id="PS00108">
    <property type="entry name" value="PROTEIN_KINASE_ST"/>
    <property type="match status" value="1"/>
</dbReference>
<dbReference type="EMBL" id="CP036269">
    <property type="protein sequence ID" value="QDT43006.1"/>
    <property type="molecule type" value="Genomic_DNA"/>
</dbReference>
<dbReference type="Gene3D" id="1.25.40.10">
    <property type="entry name" value="Tetratricopeptide repeat domain"/>
    <property type="match status" value="2"/>
</dbReference>
<name>A0A517RGK4_9PLAN</name>
<dbReference type="GO" id="GO:0004674">
    <property type="term" value="F:protein serine/threonine kinase activity"/>
    <property type="evidence" value="ECO:0007669"/>
    <property type="project" value="UniProtKB-KW"/>
</dbReference>
<dbReference type="InterPro" id="IPR011990">
    <property type="entry name" value="TPR-like_helical_dom_sf"/>
</dbReference>
<protein>
    <recommendedName>
        <fullName evidence="1">non-specific serine/threonine protein kinase</fullName>
        <ecNumber evidence="1">2.7.11.1</ecNumber>
    </recommendedName>
</protein>
<evidence type="ECO:0000256" key="3">
    <source>
        <dbReference type="ARBA" id="ARBA00022679"/>
    </source>
</evidence>
<dbReference type="Gene3D" id="3.30.200.20">
    <property type="entry name" value="Phosphorylase Kinase, domain 1"/>
    <property type="match status" value="1"/>
</dbReference>
<dbReference type="InterPro" id="IPR000719">
    <property type="entry name" value="Prot_kinase_dom"/>
</dbReference>
<dbReference type="AlphaFoldDB" id="A0A517RGK4"/>
<dbReference type="FunFam" id="1.10.510.10:FF:000021">
    <property type="entry name" value="Serine/threonine protein kinase"/>
    <property type="match status" value="1"/>
</dbReference>
<dbReference type="InterPro" id="IPR019734">
    <property type="entry name" value="TPR_rpt"/>
</dbReference>
<dbReference type="OrthoDB" id="6111975at2"/>
<evidence type="ECO:0000313" key="11">
    <source>
        <dbReference type="Proteomes" id="UP000317171"/>
    </source>
</evidence>
<evidence type="ECO:0000256" key="6">
    <source>
        <dbReference type="ARBA" id="ARBA00022840"/>
    </source>
</evidence>
<keyword evidence="4 7" id="KW-0547">Nucleotide-binding</keyword>
<evidence type="ECO:0000256" key="7">
    <source>
        <dbReference type="PROSITE-ProRule" id="PRU10141"/>
    </source>
</evidence>
<keyword evidence="3 10" id="KW-0808">Transferase</keyword>
<dbReference type="GO" id="GO:0005524">
    <property type="term" value="F:ATP binding"/>
    <property type="evidence" value="ECO:0007669"/>
    <property type="project" value="UniProtKB-UniRule"/>
</dbReference>
<keyword evidence="6 7" id="KW-0067">ATP-binding</keyword>
<evidence type="ECO:0000256" key="5">
    <source>
        <dbReference type="ARBA" id="ARBA00022777"/>
    </source>
</evidence>
<dbReference type="KEGG" id="gaz:Pan241w_31010"/>
<gene>
    <name evidence="10" type="primary">pknB_6</name>
    <name evidence="10" type="ORF">Pan241w_31010</name>
</gene>
<dbReference type="PANTHER" id="PTHR43289">
    <property type="entry name" value="MITOGEN-ACTIVATED PROTEIN KINASE KINASE KINASE 20-RELATED"/>
    <property type="match status" value="1"/>
</dbReference>
<evidence type="ECO:0000256" key="2">
    <source>
        <dbReference type="ARBA" id="ARBA00022527"/>
    </source>
</evidence>
<proteinExistence type="predicted"/>
<evidence type="ECO:0000313" key="10">
    <source>
        <dbReference type="EMBL" id="QDT43006.1"/>
    </source>
</evidence>